<accession>A0A2T0T6Z9</accession>
<protein>
    <submittedName>
        <fullName evidence="6">TetR family transcriptional regulator</fullName>
    </submittedName>
</protein>
<dbReference type="Gene3D" id="1.10.357.10">
    <property type="entry name" value="Tetracycline Repressor, domain 2"/>
    <property type="match status" value="1"/>
</dbReference>
<evidence type="ECO:0000313" key="6">
    <source>
        <dbReference type="EMBL" id="PRY41418.1"/>
    </source>
</evidence>
<feature type="domain" description="HTH tetR-type" evidence="5">
    <location>
        <begin position="23"/>
        <end position="83"/>
    </location>
</feature>
<evidence type="ECO:0000256" key="1">
    <source>
        <dbReference type="ARBA" id="ARBA00023015"/>
    </source>
</evidence>
<dbReference type="Gene3D" id="1.10.10.60">
    <property type="entry name" value="Homeodomain-like"/>
    <property type="match status" value="1"/>
</dbReference>
<dbReference type="InterPro" id="IPR011075">
    <property type="entry name" value="TetR_C"/>
</dbReference>
<dbReference type="AlphaFoldDB" id="A0A2T0T6Z9"/>
<dbReference type="PANTHER" id="PTHR30055">
    <property type="entry name" value="HTH-TYPE TRANSCRIPTIONAL REGULATOR RUTR"/>
    <property type="match status" value="1"/>
</dbReference>
<dbReference type="Pfam" id="PF16859">
    <property type="entry name" value="TetR_C_11"/>
    <property type="match status" value="1"/>
</dbReference>
<dbReference type="SUPFAM" id="SSF48498">
    <property type="entry name" value="Tetracyclin repressor-like, C-terminal domain"/>
    <property type="match status" value="1"/>
</dbReference>
<evidence type="ECO:0000256" key="3">
    <source>
        <dbReference type="ARBA" id="ARBA00023163"/>
    </source>
</evidence>
<name>A0A2T0T6Z9_9PSEU</name>
<feature type="DNA-binding region" description="H-T-H motif" evidence="4">
    <location>
        <begin position="46"/>
        <end position="65"/>
    </location>
</feature>
<dbReference type="PROSITE" id="PS50977">
    <property type="entry name" value="HTH_TETR_2"/>
    <property type="match status" value="1"/>
</dbReference>
<evidence type="ECO:0000256" key="2">
    <source>
        <dbReference type="ARBA" id="ARBA00023125"/>
    </source>
</evidence>
<dbReference type="RefSeq" id="WP_106188450.1">
    <property type="nucleotide sequence ID" value="NZ_PVTF01000005.1"/>
</dbReference>
<sequence length="212" mass="23369">MTNEETDRATTASDVVKRRRRGVELEHALLAAAWEELNEVGFAKLTMESVADRARTGVAVLYRRWTNKNDVVLAAIRHYGDTHPVTIPDTGSLRDDMLALLGNLNAERVELATLVGATLAGLRDSAGITPEEVRLVVRGDGPWRSDAVFRRAHDRGEIDLARIPRDVLDLPLQLVRHDILMTLRPVSAERVRSIVDDIFLPLVAGSTVPSGP</sequence>
<dbReference type="InterPro" id="IPR050109">
    <property type="entry name" value="HTH-type_TetR-like_transc_reg"/>
</dbReference>
<evidence type="ECO:0000313" key="7">
    <source>
        <dbReference type="Proteomes" id="UP000239494"/>
    </source>
</evidence>
<keyword evidence="3" id="KW-0804">Transcription</keyword>
<dbReference type="InterPro" id="IPR009057">
    <property type="entry name" value="Homeodomain-like_sf"/>
</dbReference>
<dbReference type="EMBL" id="PVTF01000005">
    <property type="protein sequence ID" value="PRY41418.1"/>
    <property type="molecule type" value="Genomic_DNA"/>
</dbReference>
<evidence type="ECO:0000259" key="5">
    <source>
        <dbReference type="PROSITE" id="PS50977"/>
    </source>
</evidence>
<gene>
    <name evidence="6" type="ORF">CLV43_105176</name>
</gene>
<keyword evidence="2 4" id="KW-0238">DNA-binding</keyword>
<dbReference type="PANTHER" id="PTHR30055:SF148">
    <property type="entry name" value="TETR-FAMILY TRANSCRIPTIONAL REGULATOR"/>
    <property type="match status" value="1"/>
</dbReference>
<dbReference type="GO" id="GO:0000976">
    <property type="term" value="F:transcription cis-regulatory region binding"/>
    <property type="evidence" value="ECO:0007669"/>
    <property type="project" value="TreeGrafter"/>
</dbReference>
<dbReference type="GO" id="GO:0003700">
    <property type="term" value="F:DNA-binding transcription factor activity"/>
    <property type="evidence" value="ECO:0007669"/>
    <property type="project" value="TreeGrafter"/>
</dbReference>
<proteinExistence type="predicted"/>
<dbReference type="SUPFAM" id="SSF46689">
    <property type="entry name" value="Homeodomain-like"/>
    <property type="match status" value="1"/>
</dbReference>
<organism evidence="6 7">
    <name type="scientific">Umezawaea tangerina</name>
    <dbReference type="NCBI Taxonomy" id="84725"/>
    <lineage>
        <taxon>Bacteria</taxon>
        <taxon>Bacillati</taxon>
        <taxon>Actinomycetota</taxon>
        <taxon>Actinomycetes</taxon>
        <taxon>Pseudonocardiales</taxon>
        <taxon>Pseudonocardiaceae</taxon>
        <taxon>Umezawaea</taxon>
    </lineage>
</organism>
<evidence type="ECO:0000256" key="4">
    <source>
        <dbReference type="PROSITE-ProRule" id="PRU00335"/>
    </source>
</evidence>
<keyword evidence="1" id="KW-0805">Transcription regulation</keyword>
<dbReference type="InterPro" id="IPR036271">
    <property type="entry name" value="Tet_transcr_reg_TetR-rel_C_sf"/>
</dbReference>
<comment type="caution">
    <text evidence="6">The sequence shown here is derived from an EMBL/GenBank/DDBJ whole genome shotgun (WGS) entry which is preliminary data.</text>
</comment>
<reference evidence="6 7" key="1">
    <citation type="submission" date="2018-03" db="EMBL/GenBank/DDBJ databases">
        <title>Genomic Encyclopedia of Archaeal and Bacterial Type Strains, Phase II (KMG-II): from individual species to whole genera.</title>
        <authorList>
            <person name="Goeker M."/>
        </authorList>
    </citation>
    <scope>NUCLEOTIDE SEQUENCE [LARGE SCALE GENOMIC DNA]</scope>
    <source>
        <strain evidence="6 7">DSM 44720</strain>
    </source>
</reference>
<keyword evidence="7" id="KW-1185">Reference proteome</keyword>
<dbReference type="InterPro" id="IPR001647">
    <property type="entry name" value="HTH_TetR"/>
</dbReference>
<dbReference type="Proteomes" id="UP000239494">
    <property type="component" value="Unassembled WGS sequence"/>
</dbReference>
<dbReference type="Pfam" id="PF00440">
    <property type="entry name" value="TetR_N"/>
    <property type="match status" value="1"/>
</dbReference>
<dbReference type="OrthoDB" id="9796019at2"/>